<evidence type="ECO:0000256" key="3">
    <source>
        <dbReference type="ARBA" id="ARBA00022884"/>
    </source>
</evidence>
<dbReference type="Pfam" id="PF01195">
    <property type="entry name" value="Pept_tRNA_hydro"/>
    <property type="match status" value="1"/>
</dbReference>
<reference evidence="4 5" key="1">
    <citation type="submission" date="2024-02" db="EMBL/GenBank/DDBJ databases">
        <authorList>
            <person name="Chen Y."/>
            <person name="Shah S."/>
            <person name="Dougan E. K."/>
            <person name="Thang M."/>
            <person name="Chan C."/>
        </authorList>
    </citation>
    <scope>NUCLEOTIDE SEQUENCE [LARGE SCALE GENOMIC DNA]</scope>
</reference>
<keyword evidence="3" id="KW-0694">RNA-binding</keyword>
<accession>A0ABP0LPE1</accession>
<keyword evidence="5" id="KW-1185">Reference proteome</keyword>
<dbReference type="SUPFAM" id="SSF53178">
    <property type="entry name" value="Peptidyl-tRNA hydrolase-like"/>
    <property type="match status" value="1"/>
</dbReference>
<sequence>MRQLMVGLGNPWPSPKMARHNLGTMVLEALAKQLDLEWSWWWSCWGWIAEEEELGFGFFLPRSFYNTSGWAVQRVMELHGLEAHQVLLLHDDLDLPPLCWSVLGGNHSDAGNRGVRGVRRAAGNVRRLRLGIGRPDGGDVGSYVLGKVEDELLERWQVAAQSGELLKIFGTEGYTRGRLEAAS</sequence>
<dbReference type="InterPro" id="IPR001328">
    <property type="entry name" value="Pept_tRNA_hydro"/>
</dbReference>
<dbReference type="EMBL" id="CAXAMN010013447">
    <property type="protein sequence ID" value="CAK9040838.1"/>
    <property type="molecule type" value="Genomic_DNA"/>
</dbReference>
<evidence type="ECO:0000256" key="2">
    <source>
        <dbReference type="ARBA" id="ARBA00022801"/>
    </source>
</evidence>
<dbReference type="Gene3D" id="3.40.50.1470">
    <property type="entry name" value="Peptidyl-tRNA hydrolase"/>
    <property type="match status" value="1"/>
</dbReference>
<dbReference type="InterPro" id="IPR036416">
    <property type="entry name" value="Pept_tRNA_hydro_sf"/>
</dbReference>
<dbReference type="PANTHER" id="PTHR17224:SF1">
    <property type="entry name" value="PEPTIDYL-TRNA HYDROLASE"/>
    <property type="match status" value="1"/>
</dbReference>
<evidence type="ECO:0000256" key="1">
    <source>
        <dbReference type="ARBA" id="ARBA00022555"/>
    </source>
</evidence>
<protein>
    <recommendedName>
        <fullName evidence="6">Peptidyl-tRNA hydrolase</fullName>
    </recommendedName>
</protein>
<keyword evidence="1" id="KW-0820">tRNA-binding</keyword>
<proteinExistence type="predicted"/>
<evidence type="ECO:0000313" key="5">
    <source>
        <dbReference type="Proteomes" id="UP001642484"/>
    </source>
</evidence>
<comment type="caution">
    <text evidence="4">The sequence shown here is derived from an EMBL/GenBank/DDBJ whole genome shotgun (WGS) entry which is preliminary data.</text>
</comment>
<gene>
    <name evidence="4" type="ORF">CCMP2556_LOCUS21949</name>
</gene>
<dbReference type="PANTHER" id="PTHR17224">
    <property type="entry name" value="PEPTIDYL-TRNA HYDROLASE"/>
    <property type="match status" value="1"/>
</dbReference>
<keyword evidence="2" id="KW-0378">Hydrolase</keyword>
<name>A0ABP0LPE1_9DINO</name>
<dbReference type="Proteomes" id="UP001642484">
    <property type="component" value="Unassembled WGS sequence"/>
</dbReference>
<organism evidence="4 5">
    <name type="scientific">Durusdinium trenchii</name>
    <dbReference type="NCBI Taxonomy" id="1381693"/>
    <lineage>
        <taxon>Eukaryota</taxon>
        <taxon>Sar</taxon>
        <taxon>Alveolata</taxon>
        <taxon>Dinophyceae</taxon>
        <taxon>Suessiales</taxon>
        <taxon>Symbiodiniaceae</taxon>
        <taxon>Durusdinium</taxon>
    </lineage>
</organism>
<evidence type="ECO:0000313" key="4">
    <source>
        <dbReference type="EMBL" id="CAK9040838.1"/>
    </source>
</evidence>
<evidence type="ECO:0008006" key="6">
    <source>
        <dbReference type="Google" id="ProtNLM"/>
    </source>
</evidence>